<proteinExistence type="predicted"/>
<dbReference type="AlphaFoldDB" id="A0A0F9UGR4"/>
<keyword evidence="1" id="KW-0175">Coiled coil</keyword>
<protein>
    <submittedName>
        <fullName evidence="3">Uncharacterized protein</fullName>
    </submittedName>
</protein>
<gene>
    <name evidence="3" type="ORF">LCGC14_0209010</name>
</gene>
<evidence type="ECO:0000256" key="2">
    <source>
        <dbReference type="SAM" id="MobiDB-lite"/>
    </source>
</evidence>
<feature type="region of interest" description="Disordered" evidence="2">
    <location>
        <begin position="56"/>
        <end position="77"/>
    </location>
</feature>
<evidence type="ECO:0000313" key="3">
    <source>
        <dbReference type="EMBL" id="KKN92410.1"/>
    </source>
</evidence>
<feature type="coiled-coil region" evidence="1">
    <location>
        <begin position="4"/>
        <end position="45"/>
    </location>
</feature>
<name>A0A0F9UGR4_9ZZZZ</name>
<dbReference type="EMBL" id="LAZR01000095">
    <property type="protein sequence ID" value="KKN92410.1"/>
    <property type="molecule type" value="Genomic_DNA"/>
</dbReference>
<accession>A0A0F9UGR4</accession>
<comment type="caution">
    <text evidence="3">The sequence shown here is derived from an EMBL/GenBank/DDBJ whole genome shotgun (WGS) entry which is preliminary data.</text>
</comment>
<sequence>MRGKRDIERELIHAEAKIESLQTLLESAQTDRQELKSQVTKLQDALVAARAPEAYRDQQIAKEEENRTPRDQAQIDKNRLIQKTTEGYMHALERPMDVDDLDALLARSSMHDIKGPPSLHGNDES</sequence>
<organism evidence="3">
    <name type="scientific">marine sediment metagenome</name>
    <dbReference type="NCBI Taxonomy" id="412755"/>
    <lineage>
        <taxon>unclassified sequences</taxon>
        <taxon>metagenomes</taxon>
        <taxon>ecological metagenomes</taxon>
    </lineage>
</organism>
<reference evidence="3" key="1">
    <citation type="journal article" date="2015" name="Nature">
        <title>Complex archaea that bridge the gap between prokaryotes and eukaryotes.</title>
        <authorList>
            <person name="Spang A."/>
            <person name="Saw J.H."/>
            <person name="Jorgensen S.L."/>
            <person name="Zaremba-Niedzwiedzka K."/>
            <person name="Martijn J."/>
            <person name="Lind A.E."/>
            <person name="van Eijk R."/>
            <person name="Schleper C."/>
            <person name="Guy L."/>
            <person name="Ettema T.J."/>
        </authorList>
    </citation>
    <scope>NUCLEOTIDE SEQUENCE</scope>
</reference>
<evidence type="ECO:0000256" key="1">
    <source>
        <dbReference type="SAM" id="Coils"/>
    </source>
</evidence>